<evidence type="ECO:0000313" key="1">
    <source>
        <dbReference type="EMBL" id="PWN22802.1"/>
    </source>
</evidence>
<evidence type="ECO:0000313" key="2">
    <source>
        <dbReference type="Proteomes" id="UP000245942"/>
    </source>
</evidence>
<dbReference type="Gene3D" id="3.40.50.300">
    <property type="entry name" value="P-loop containing nucleotide triphosphate hydrolases"/>
    <property type="match status" value="2"/>
</dbReference>
<protein>
    <submittedName>
        <fullName evidence="1">P-loop containing nucleoside triphosphate hydrolase protein</fullName>
    </submittedName>
</protein>
<dbReference type="RefSeq" id="XP_025349962.1">
    <property type="nucleotide sequence ID" value="XM_025494043.1"/>
</dbReference>
<dbReference type="GeneID" id="37015777"/>
<dbReference type="OrthoDB" id="6362633at2759"/>
<name>A0A316UCC6_9BASI</name>
<dbReference type="PANTHER" id="PTHR10285">
    <property type="entry name" value="URIDINE KINASE"/>
    <property type="match status" value="1"/>
</dbReference>
<accession>A0A316UCC6</accession>
<dbReference type="InterPro" id="IPR027417">
    <property type="entry name" value="P-loop_NTPase"/>
</dbReference>
<proteinExistence type="predicted"/>
<dbReference type="STRING" id="1684307.A0A316UCC6"/>
<dbReference type="GO" id="GO:0016787">
    <property type="term" value="F:hydrolase activity"/>
    <property type="evidence" value="ECO:0007669"/>
    <property type="project" value="UniProtKB-KW"/>
</dbReference>
<organism evidence="1 2">
    <name type="scientific">Pseudomicrostroma glucosiphilum</name>
    <dbReference type="NCBI Taxonomy" id="1684307"/>
    <lineage>
        <taxon>Eukaryota</taxon>
        <taxon>Fungi</taxon>
        <taxon>Dikarya</taxon>
        <taxon>Basidiomycota</taxon>
        <taxon>Ustilaginomycotina</taxon>
        <taxon>Exobasidiomycetes</taxon>
        <taxon>Microstromatales</taxon>
        <taxon>Microstromatales incertae sedis</taxon>
        <taxon>Pseudomicrostroma</taxon>
    </lineage>
</organism>
<sequence>MDAAVDALADGLIQTLASLNPDERYLVGISGIPGSGKSTLATHVCQTVNAKLDGGGNGSSTSPIAAIVGMDGWHYTRARLATFPNPTEAKDRRGAAFTFDAASFSDFVTLLKTRPQEVVKAPSFDHSLKDPVEEDVEVRPAHRIVIIEGLYCNCDDGEWGRGAKLLDERWVVEVQREVARQRLRVRHVETGVAKDEEEALWRADNNDLPNGDYLLSHLLEPVKRIKSREEEAWATS</sequence>
<keyword evidence="2" id="KW-1185">Reference proteome</keyword>
<dbReference type="Proteomes" id="UP000245942">
    <property type="component" value="Unassembled WGS sequence"/>
</dbReference>
<gene>
    <name evidence="1" type="ORF">BCV69DRAFT_296776</name>
</gene>
<dbReference type="AlphaFoldDB" id="A0A316UCC6"/>
<dbReference type="SUPFAM" id="SSF52540">
    <property type="entry name" value="P-loop containing nucleoside triphosphate hydrolases"/>
    <property type="match status" value="1"/>
</dbReference>
<keyword evidence="1" id="KW-0378">Hydrolase</keyword>
<dbReference type="EMBL" id="KZ819322">
    <property type="protein sequence ID" value="PWN22802.1"/>
    <property type="molecule type" value="Genomic_DNA"/>
</dbReference>
<reference evidence="1 2" key="1">
    <citation type="journal article" date="2018" name="Mol. Biol. Evol.">
        <title>Broad Genomic Sampling Reveals a Smut Pathogenic Ancestry of the Fungal Clade Ustilaginomycotina.</title>
        <authorList>
            <person name="Kijpornyongpan T."/>
            <person name="Mondo S.J."/>
            <person name="Barry K."/>
            <person name="Sandor L."/>
            <person name="Lee J."/>
            <person name="Lipzen A."/>
            <person name="Pangilinan J."/>
            <person name="LaButti K."/>
            <person name="Hainaut M."/>
            <person name="Henrissat B."/>
            <person name="Grigoriev I.V."/>
            <person name="Spatafora J.W."/>
            <person name="Aime M.C."/>
        </authorList>
    </citation>
    <scope>NUCLEOTIDE SEQUENCE [LARGE SCALE GENOMIC DNA]</scope>
    <source>
        <strain evidence="1 2">MCA 4718</strain>
    </source>
</reference>